<evidence type="ECO:0000256" key="2">
    <source>
        <dbReference type="ARBA" id="ARBA00022475"/>
    </source>
</evidence>
<keyword evidence="7" id="KW-0732">Signal</keyword>
<feature type="transmembrane region" description="Helical" evidence="6">
    <location>
        <begin position="143"/>
        <end position="165"/>
    </location>
</feature>
<reference evidence="9" key="1">
    <citation type="journal article" date="2019" name="Int. J. Syst. Evol. Microbiol.">
        <title>The Global Catalogue of Microorganisms (GCM) 10K type strain sequencing project: providing services to taxonomists for standard genome sequencing and annotation.</title>
        <authorList>
            <consortium name="The Broad Institute Genomics Platform"/>
            <consortium name="The Broad Institute Genome Sequencing Center for Infectious Disease"/>
            <person name="Wu L."/>
            <person name="Ma J."/>
        </authorList>
    </citation>
    <scope>NUCLEOTIDE SEQUENCE [LARGE SCALE GENOMIC DNA]</scope>
    <source>
        <strain evidence="9">JCM 12125</strain>
    </source>
</reference>
<feature type="transmembrane region" description="Helical" evidence="6">
    <location>
        <begin position="291"/>
        <end position="317"/>
    </location>
</feature>
<dbReference type="InterPro" id="IPR050833">
    <property type="entry name" value="Poly_Biosynth_Transport"/>
</dbReference>
<organism evidence="8 9">
    <name type="scientific">Brevundimonas staleyi</name>
    <dbReference type="NCBI Taxonomy" id="74326"/>
    <lineage>
        <taxon>Bacteria</taxon>
        <taxon>Pseudomonadati</taxon>
        <taxon>Pseudomonadota</taxon>
        <taxon>Alphaproteobacteria</taxon>
        <taxon>Caulobacterales</taxon>
        <taxon>Caulobacteraceae</taxon>
        <taxon>Brevundimonas</taxon>
    </lineage>
</organism>
<comment type="caution">
    <text evidence="8">The sequence shown here is derived from an EMBL/GenBank/DDBJ whole genome shotgun (WGS) entry which is preliminary data.</text>
</comment>
<sequence>MRRLVTAASLTLASSAFAGLVNFGSQVWFARSLGINTISEYAYAFVATQIVTLAFNFGVNQGVIYAGFSKENLRDAWIFQTRLISFLILIAVLIFLAGSFLLPAHAGNLAKLSAVSIGGYALTLFGHIANVKRESELRYGQIAVVRAVSYVGANAVGIGLCFFFTNAFPMVIRDCFFGLAFSLLAIFGADPLTRNIMFSCGPFSTLSINNSRLMSVTKKNWIVSLGSAGILRLDYAIGAALLGKTSFGVYYQMRALVEGAIGLVLSTIQSVLFSHFAGAGRGIDVKTFTRILWVVVLTLSLVGVGVAATFGSAVIRLVLGPDWVAGAPALVGLVAYSIYRTAFEALTVQARATARYWVVLSGQVVWAACLMVSLPFLVATYGVFGAGVGAAVSAFAGLGLSVVLLRRATPVRAS</sequence>
<evidence type="ECO:0000256" key="1">
    <source>
        <dbReference type="ARBA" id="ARBA00004651"/>
    </source>
</evidence>
<dbReference type="PANTHER" id="PTHR30250:SF11">
    <property type="entry name" value="O-ANTIGEN TRANSPORTER-RELATED"/>
    <property type="match status" value="1"/>
</dbReference>
<feature type="transmembrane region" description="Helical" evidence="6">
    <location>
        <begin position="354"/>
        <end position="377"/>
    </location>
</feature>
<feature type="transmembrane region" description="Helical" evidence="6">
    <location>
        <begin position="383"/>
        <end position="405"/>
    </location>
</feature>
<dbReference type="RefSeq" id="WP_374038224.1">
    <property type="nucleotide sequence ID" value="NZ_CP169082.1"/>
</dbReference>
<feature type="transmembrane region" description="Helical" evidence="6">
    <location>
        <begin position="42"/>
        <end position="63"/>
    </location>
</feature>
<proteinExistence type="predicted"/>
<evidence type="ECO:0000256" key="6">
    <source>
        <dbReference type="SAM" id="Phobius"/>
    </source>
</evidence>
<dbReference type="Proteomes" id="UP001596152">
    <property type="component" value="Unassembled WGS sequence"/>
</dbReference>
<protein>
    <submittedName>
        <fullName evidence="8">Lipopolysaccharide biosynthesis protein</fullName>
    </submittedName>
</protein>
<feature type="transmembrane region" description="Helical" evidence="6">
    <location>
        <begin position="171"/>
        <end position="189"/>
    </location>
</feature>
<feature type="chain" id="PRO_5045142072" evidence="7">
    <location>
        <begin position="19"/>
        <end position="414"/>
    </location>
</feature>
<evidence type="ECO:0000256" key="4">
    <source>
        <dbReference type="ARBA" id="ARBA00022989"/>
    </source>
</evidence>
<accession>A0ABW0FXN4</accession>
<keyword evidence="4 6" id="KW-1133">Transmembrane helix</keyword>
<comment type="subcellular location">
    <subcellularLocation>
        <location evidence="1">Cell membrane</location>
        <topology evidence="1">Multi-pass membrane protein</topology>
    </subcellularLocation>
</comment>
<gene>
    <name evidence="8" type="ORF">ACFPIE_17295</name>
</gene>
<dbReference type="EMBL" id="JBHSLF010000052">
    <property type="protein sequence ID" value="MFC5345673.1"/>
    <property type="molecule type" value="Genomic_DNA"/>
</dbReference>
<keyword evidence="9" id="KW-1185">Reference proteome</keyword>
<name>A0ABW0FXN4_9CAUL</name>
<dbReference type="PANTHER" id="PTHR30250">
    <property type="entry name" value="PST FAMILY PREDICTED COLANIC ACID TRANSPORTER"/>
    <property type="match status" value="1"/>
</dbReference>
<feature type="signal peptide" evidence="7">
    <location>
        <begin position="1"/>
        <end position="18"/>
    </location>
</feature>
<feature type="transmembrane region" description="Helical" evidence="6">
    <location>
        <begin position="83"/>
        <end position="106"/>
    </location>
</feature>
<keyword evidence="2" id="KW-1003">Cell membrane</keyword>
<keyword evidence="5 6" id="KW-0472">Membrane</keyword>
<evidence type="ECO:0000256" key="5">
    <source>
        <dbReference type="ARBA" id="ARBA00023136"/>
    </source>
</evidence>
<keyword evidence="3 6" id="KW-0812">Transmembrane</keyword>
<feature type="transmembrane region" description="Helical" evidence="6">
    <location>
        <begin position="112"/>
        <end position="131"/>
    </location>
</feature>
<evidence type="ECO:0000313" key="8">
    <source>
        <dbReference type="EMBL" id="MFC5345673.1"/>
    </source>
</evidence>
<feature type="transmembrane region" description="Helical" evidence="6">
    <location>
        <begin position="221"/>
        <end position="243"/>
    </location>
</feature>
<evidence type="ECO:0000256" key="3">
    <source>
        <dbReference type="ARBA" id="ARBA00022692"/>
    </source>
</evidence>
<evidence type="ECO:0000256" key="7">
    <source>
        <dbReference type="SAM" id="SignalP"/>
    </source>
</evidence>
<feature type="transmembrane region" description="Helical" evidence="6">
    <location>
        <begin position="323"/>
        <end position="342"/>
    </location>
</feature>
<evidence type="ECO:0000313" key="9">
    <source>
        <dbReference type="Proteomes" id="UP001596152"/>
    </source>
</evidence>
<feature type="transmembrane region" description="Helical" evidence="6">
    <location>
        <begin position="255"/>
        <end position="279"/>
    </location>
</feature>